<dbReference type="EMBL" id="OU895877">
    <property type="protein sequence ID" value="CAG9799625.1"/>
    <property type="molecule type" value="Genomic_DNA"/>
</dbReference>
<reference evidence="5" key="2">
    <citation type="submission" date="2022-10" db="EMBL/GenBank/DDBJ databases">
        <authorList>
            <consortium name="ENA_rothamsted_submissions"/>
            <consortium name="culmorum"/>
            <person name="King R."/>
        </authorList>
    </citation>
    <scope>NUCLEOTIDE SEQUENCE</scope>
</reference>
<gene>
    <name evidence="5" type="ORF">CHIRRI_LOCUS2590</name>
</gene>
<dbReference type="GO" id="GO:0006260">
    <property type="term" value="P:DNA replication"/>
    <property type="evidence" value="ECO:0007669"/>
    <property type="project" value="UniProtKB-KW"/>
</dbReference>
<dbReference type="AlphaFoldDB" id="A0A9N9WPY2"/>
<reference evidence="5" key="1">
    <citation type="submission" date="2022-01" db="EMBL/GenBank/DDBJ databases">
        <authorList>
            <person name="King R."/>
        </authorList>
    </citation>
    <scope>NUCLEOTIDE SEQUENCE</scope>
</reference>
<accession>A0A9N9WPY2</accession>
<proteinExistence type="inferred from homology"/>
<dbReference type="OrthoDB" id="5199543at2759"/>
<keyword evidence="3" id="KW-0235">DNA replication</keyword>
<keyword evidence="6" id="KW-1185">Reference proteome</keyword>
<dbReference type="InterPro" id="IPR019128">
    <property type="entry name" value="Dcc1"/>
</dbReference>
<comment type="similarity">
    <text evidence="1">Belongs to the DCC1 family.</text>
</comment>
<dbReference type="PANTHER" id="PTHR13395">
    <property type="entry name" value="SISTER CHROMATID COHESION PROTEIN DCC1-RELATED"/>
    <property type="match status" value="1"/>
</dbReference>
<evidence type="ECO:0000256" key="2">
    <source>
        <dbReference type="ARBA" id="ARBA00017682"/>
    </source>
</evidence>
<evidence type="ECO:0000256" key="1">
    <source>
        <dbReference type="ARBA" id="ARBA00007017"/>
    </source>
</evidence>
<evidence type="ECO:0000256" key="4">
    <source>
        <dbReference type="SAM" id="MobiDB-lite"/>
    </source>
</evidence>
<evidence type="ECO:0000256" key="3">
    <source>
        <dbReference type="ARBA" id="ARBA00022705"/>
    </source>
</evidence>
<dbReference type="Pfam" id="PF09724">
    <property type="entry name" value="Dcc1"/>
    <property type="match status" value="1"/>
</dbReference>
<dbReference type="GO" id="GO:0000785">
    <property type="term" value="C:chromatin"/>
    <property type="evidence" value="ECO:0007669"/>
    <property type="project" value="TreeGrafter"/>
</dbReference>
<evidence type="ECO:0000313" key="6">
    <source>
        <dbReference type="Proteomes" id="UP001153620"/>
    </source>
</evidence>
<feature type="region of interest" description="Disordered" evidence="4">
    <location>
        <begin position="112"/>
        <end position="134"/>
    </location>
</feature>
<sequence>MEVDHYVRNSEDLKEVIAHAKLDAKNLTKITQAIYFNNYHDLLGNDETSDIKLLELDHDLLKEVEAGSILTFRGGLNDKVCLCSRNKTYEIRNAEQTNSMIVIPDLLNAERTSDSPLKSPEKGSINKSLDRSLEDDEVENTQEALNIPHEIQHKHILKVFYNYLEPRQIQPQIKKIYELLKLTCYNGPENEDSINKKHLFTKRQLFTASQCSAAEFDAQLEKLRSIKINEYIRILDYAYEFRVITLMTNMINENSWKLNEVDKTETISALEDIVPVEILQAVFNYYTIRDDETGKYEYKEDMVCRIIALNVLQEGLKFHIDEFLDVCQGGLPEGMKMDESYLHGIGVIDRESQIPSIKGLFEGNLPLNLQNRLTCLFKAKEKWTVQQITPYLELFTTPKMQVSTLLTKYTRSVSENGIRYYQAKHK</sequence>
<dbReference type="GO" id="GO:0000775">
    <property type="term" value="C:chromosome, centromeric region"/>
    <property type="evidence" value="ECO:0007669"/>
    <property type="project" value="TreeGrafter"/>
</dbReference>
<evidence type="ECO:0000313" key="5">
    <source>
        <dbReference type="EMBL" id="CAG9799625.1"/>
    </source>
</evidence>
<dbReference type="Proteomes" id="UP001153620">
    <property type="component" value="Chromosome 1"/>
</dbReference>
<dbReference type="PANTHER" id="PTHR13395:SF6">
    <property type="entry name" value="SISTER CHROMATID COHESION PROTEIN DCC1"/>
    <property type="match status" value="1"/>
</dbReference>
<name>A0A9N9WPY2_9DIPT</name>
<protein>
    <recommendedName>
        <fullName evidence="2">Sister chromatid cohesion protein DCC1</fullName>
    </recommendedName>
</protein>
<organism evidence="5 6">
    <name type="scientific">Chironomus riparius</name>
    <dbReference type="NCBI Taxonomy" id="315576"/>
    <lineage>
        <taxon>Eukaryota</taxon>
        <taxon>Metazoa</taxon>
        <taxon>Ecdysozoa</taxon>
        <taxon>Arthropoda</taxon>
        <taxon>Hexapoda</taxon>
        <taxon>Insecta</taxon>
        <taxon>Pterygota</taxon>
        <taxon>Neoptera</taxon>
        <taxon>Endopterygota</taxon>
        <taxon>Diptera</taxon>
        <taxon>Nematocera</taxon>
        <taxon>Chironomoidea</taxon>
        <taxon>Chironomidae</taxon>
        <taxon>Chironominae</taxon>
        <taxon>Chironomus</taxon>
    </lineage>
</organism>
<dbReference type="GO" id="GO:0034088">
    <property type="term" value="P:maintenance of mitotic sister chromatid cohesion"/>
    <property type="evidence" value="ECO:0007669"/>
    <property type="project" value="TreeGrafter"/>
</dbReference>
<dbReference type="GO" id="GO:0031390">
    <property type="term" value="C:Ctf18 RFC-like complex"/>
    <property type="evidence" value="ECO:0007669"/>
    <property type="project" value="InterPro"/>
</dbReference>